<evidence type="ECO:0000256" key="1">
    <source>
        <dbReference type="SAM" id="Coils"/>
    </source>
</evidence>
<gene>
    <name evidence="3" type="ORF">LdCL_360070100</name>
</gene>
<sequence>MQQARGPIAAGAADSKGTTTRRGSPIASADCSRLERNLTQALKLAEAIATTPSTDFSTPAGSPGDGIDGLTLLTSPSNSPTIDPALTLSNFPGGDQTASGVRSEVTGSPNDGSAAAAQQRLLRAKDNEIAHLRRTVQELSSQLHNALTTLDQREDTSAELQELKRTYDAEAERREKEMRHARLETLESRVRYRTQEEKLAETYTADVHAKAMELLEPHTQEVHDKNFELMKEKIILAQEVTTMRAKYKDLQEKYALLKHKTDLDGSATREMLQRSLFQKNEIASLRLQVKITEDNLNAVVADYDKKLQAESKMREEAIQSLTRERDAARRDALQLQRELAQRRSAAGNVLAQRSELESFFYAALEEVRQGVVAERRQLLLENTPKGDVVNAKQASPVHTMSSLLRLEVPKRLMLTDSAGPALLRSLSPAGWTVDRKGFPKRIGAAASTNTRPLAGIAVASSASSARRSAPLGHTALLNLQAFPHVESAMVDGALVTLPDATPSYLRSSEHEVPSLLVRATDRCAALAAPAVQSGWHSTPCEDGAPFRLGPATVEDGYDAPFPAPAKQCGALDAAETDDFSPLRSLPSAPTWQDVKSVDVSELRWVDKERVIQLLFKRIRQEGRQHARMLQHASLKSDPLAAKVDAVAPVDALPSDATELGHNSLTFLTQQ</sequence>
<dbReference type="Proteomes" id="UP000274082">
    <property type="component" value="Chromosome 36"/>
</dbReference>
<keyword evidence="1" id="KW-0175">Coiled coil</keyword>
<evidence type="ECO:0000313" key="4">
    <source>
        <dbReference type="Proteomes" id="UP000274082"/>
    </source>
</evidence>
<dbReference type="EMBL" id="CP029535">
    <property type="protein sequence ID" value="AYU83985.1"/>
    <property type="molecule type" value="Genomic_DNA"/>
</dbReference>
<name>A0A3S7XC33_LEIDO</name>
<feature type="region of interest" description="Disordered" evidence="2">
    <location>
        <begin position="1"/>
        <end position="32"/>
    </location>
</feature>
<evidence type="ECO:0000313" key="3">
    <source>
        <dbReference type="EMBL" id="AYU83985.1"/>
    </source>
</evidence>
<feature type="region of interest" description="Disordered" evidence="2">
    <location>
        <begin position="52"/>
        <end position="114"/>
    </location>
</feature>
<dbReference type="VEuPathDB" id="TriTrypDB:LDHU3_36.8320"/>
<keyword evidence="4" id="KW-1185">Reference proteome</keyword>
<organism evidence="3 4">
    <name type="scientific">Leishmania donovani</name>
    <dbReference type="NCBI Taxonomy" id="5661"/>
    <lineage>
        <taxon>Eukaryota</taxon>
        <taxon>Discoba</taxon>
        <taxon>Euglenozoa</taxon>
        <taxon>Kinetoplastea</taxon>
        <taxon>Metakinetoplastina</taxon>
        <taxon>Trypanosomatida</taxon>
        <taxon>Trypanosomatidae</taxon>
        <taxon>Leishmaniinae</taxon>
        <taxon>Leishmania</taxon>
    </lineage>
</organism>
<protein>
    <submittedName>
        <fullName evidence="3">Uncharacterized protein</fullName>
    </submittedName>
</protein>
<feature type="compositionally biased region" description="Polar residues" evidence="2">
    <location>
        <begin position="72"/>
        <end position="81"/>
    </location>
</feature>
<dbReference type="OrthoDB" id="441129at2759"/>
<feature type="compositionally biased region" description="Polar residues" evidence="2">
    <location>
        <begin position="96"/>
        <end position="111"/>
    </location>
</feature>
<dbReference type="AlphaFoldDB" id="A0A3S7XC33"/>
<evidence type="ECO:0000256" key="2">
    <source>
        <dbReference type="SAM" id="MobiDB-lite"/>
    </source>
</evidence>
<proteinExistence type="predicted"/>
<reference evidence="3 4" key="1">
    <citation type="journal article" date="2018" name="Sci. Rep.">
        <title>A complete Leishmania donovani reference genome identifies novel genetic variations associated with virulence.</title>
        <authorList>
            <person name="Lypaczewski P."/>
            <person name="Hoshizaki J."/>
            <person name="Zhang W.-W."/>
            <person name="McCall L.-I."/>
            <person name="Torcivia-Rodriguez J."/>
            <person name="Simonyan V."/>
            <person name="Kaur A."/>
            <person name="Dewar K."/>
            <person name="Matlashewski G."/>
        </authorList>
    </citation>
    <scope>NUCLEOTIDE SEQUENCE [LARGE SCALE GENOMIC DNA]</scope>
    <source>
        <strain evidence="3 4">LdCL</strain>
    </source>
</reference>
<feature type="coiled-coil region" evidence="1">
    <location>
        <begin position="122"/>
        <end position="180"/>
    </location>
</feature>
<accession>A0A3S7XC33</accession>
<dbReference type="VEuPathDB" id="TriTrypDB:LdBPK_366270.1"/>
<dbReference type="PANTHER" id="PTHR14845">
    <property type="entry name" value="COILED-COIL DOMAIN-CONTAINING 166"/>
    <property type="match status" value="1"/>
</dbReference>
<dbReference type="PANTHER" id="PTHR14845:SF0">
    <property type="entry name" value="DUF4515 DOMAIN-CONTAINING PROTEIN"/>
    <property type="match status" value="1"/>
</dbReference>
<dbReference type="VEuPathDB" id="TriTrypDB:LdCL_360070100"/>